<accession>A0A3P7ITD4</accession>
<dbReference type="OrthoDB" id="5900008at2759"/>
<feature type="compositionally biased region" description="Basic and acidic residues" evidence="1">
    <location>
        <begin position="8"/>
        <end position="24"/>
    </location>
</feature>
<proteinExistence type="predicted"/>
<evidence type="ECO:0000313" key="2">
    <source>
        <dbReference type="EMBL" id="VDM71395.1"/>
    </source>
</evidence>
<dbReference type="AlphaFoldDB" id="A0A3P7ITD4"/>
<feature type="compositionally biased region" description="Polar residues" evidence="1">
    <location>
        <begin position="29"/>
        <end position="42"/>
    </location>
</feature>
<protein>
    <submittedName>
        <fullName evidence="3">Uncharacterized protein</fullName>
    </submittedName>
</protein>
<evidence type="ECO:0000256" key="1">
    <source>
        <dbReference type="SAM" id="MobiDB-lite"/>
    </source>
</evidence>
<organism evidence="3 4">
    <name type="scientific">Strongylus vulgaris</name>
    <name type="common">Blood worm</name>
    <dbReference type="NCBI Taxonomy" id="40348"/>
    <lineage>
        <taxon>Eukaryota</taxon>
        <taxon>Metazoa</taxon>
        <taxon>Ecdysozoa</taxon>
        <taxon>Nematoda</taxon>
        <taxon>Chromadorea</taxon>
        <taxon>Rhabditida</taxon>
        <taxon>Rhabditina</taxon>
        <taxon>Rhabditomorpha</taxon>
        <taxon>Strongyloidea</taxon>
        <taxon>Strongylidae</taxon>
        <taxon>Strongylus</taxon>
    </lineage>
</organism>
<keyword evidence="4" id="KW-1185">Reference proteome</keyword>
<gene>
    <name evidence="2" type="ORF">SVUK_LOCUS6393</name>
    <name evidence="3" type="ORF">SVUK_LOCUS8364</name>
</gene>
<dbReference type="EMBL" id="UYYB01030208">
    <property type="protein sequence ID" value="VDM73366.1"/>
    <property type="molecule type" value="Genomic_DNA"/>
</dbReference>
<evidence type="ECO:0000313" key="4">
    <source>
        <dbReference type="Proteomes" id="UP000270094"/>
    </source>
</evidence>
<sequence length="81" mass="8507">MAALKVDNAAKEKERRCRGTERPARRAGATNSVADSAVSLQRSAPFPMTSRQDIEVEAAFPPVTVNSSQAAFGAVTSTGNV</sequence>
<name>A0A3P7ITD4_STRVU</name>
<feature type="region of interest" description="Disordered" evidence="1">
    <location>
        <begin position="1"/>
        <end position="47"/>
    </location>
</feature>
<reference evidence="3 4" key="1">
    <citation type="submission" date="2018-11" db="EMBL/GenBank/DDBJ databases">
        <authorList>
            <consortium name="Pathogen Informatics"/>
        </authorList>
    </citation>
    <scope>NUCLEOTIDE SEQUENCE [LARGE SCALE GENOMIC DNA]</scope>
</reference>
<evidence type="ECO:0000313" key="3">
    <source>
        <dbReference type="EMBL" id="VDM73366.1"/>
    </source>
</evidence>
<dbReference type="EMBL" id="UYYB01020224">
    <property type="protein sequence ID" value="VDM71395.1"/>
    <property type="molecule type" value="Genomic_DNA"/>
</dbReference>
<dbReference type="Proteomes" id="UP000270094">
    <property type="component" value="Unassembled WGS sequence"/>
</dbReference>